<name>A0ABT0HE60_9BACT</name>
<evidence type="ECO:0000313" key="3">
    <source>
        <dbReference type="Proteomes" id="UP001202180"/>
    </source>
</evidence>
<dbReference type="Proteomes" id="UP001202180">
    <property type="component" value="Unassembled WGS sequence"/>
</dbReference>
<protein>
    <recommendedName>
        <fullName evidence="4">T9SS type A sorting domain-containing protein</fullName>
    </recommendedName>
</protein>
<dbReference type="RefSeq" id="WP_248475276.1">
    <property type="nucleotide sequence ID" value="NZ_JALPRF010000001.1"/>
</dbReference>
<dbReference type="EMBL" id="JALPRF010000001">
    <property type="protein sequence ID" value="MCK8490440.1"/>
    <property type="molecule type" value="Genomic_DNA"/>
</dbReference>
<comment type="caution">
    <text evidence="2">The sequence shown here is derived from an EMBL/GenBank/DDBJ whole genome shotgun (WGS) entry which is preliminary data.</text>
</comment>
<evidence type="ECO:0000313" key="2">
    <source>
        <dbReference type="EMBL" id="MCK8490440.1"/>
    </source>
</evidence>
<gene>
    <name evidence="2" type="ORF">M0L20_01175</name>
</gene>
<keyword evidence="1" id="KW-0732">Signal</keyword>
<evidence type="ECO:0000256" key="1">
    <source>
        <dbReference type="SAM" id="SignalP"/>
    </source>
</evidence>
<keyword evidence="3" id="KW-1185">Reference proteome</keyword>
<feature type="chain" id="PRO_5046668273" description="T9SS type A sorting domain-containing protein" evidence="1">
    <location>
        <begin position="27"/>
        <end position="853"/>
    </location>
</feature>
<reference evidence="2 3" key="1">
    <citation type="submission" date="2022-04" db="EMBL/GenBank/DDBJ databases">
        <title>Spirosoma sp. strain RP8 genome sequencing and assembly.</title>
        <authorList>
            <person name="Jung Y."/>
        </authorList>
    </citation>
    <scope>NUCLEOTIDE SEQUENCE [LARGE SCALE GENOMIC DNA]</scope>
    <source>
        <strain evidence="2 3">RP8</strain>
    </source>
</reference>
<sequence length="853" mass="90195">MIHSLPRFSFFLLSCLFFFSISQSKAQGINLPTAGTYTQTFDNINAGLPDGWTVRTGASSYPTLLGSTESLRTTPTQWNDVTSGFSNVASSDGLSATASVIMQNASTDRALAIRQSDTFGNPGAAFTFQLAHTRGASNLKLKFKAQSLDASASKTTTWRVEYGLGETPSVYIDMGQSFSTGGNNFFSKEIEVNFGSLLNNNLGPVRIRIIANSPSTGSGRAALTAIDDLTLSYSTTPTISYNRLNTMSYAQGQGPAVEELIVEGYHLAAGPGQITVRSQYPGEFKVSGDGVSYGSSTTVSYADGNAFTKSVKVRFDAGLSKGRYPVVLVIEIGDYTAFVFGDGLVTEVPNQPFTTTATPEVSFVNYVGFDDKIGFIRLVSANLTTPGAYTITSTNPSAFQVYDQYGQKSSQVTRDYNGSNPPGDNIQLAMIKGLGVGEYKGTLRIEGGNAPAISVPISGTVLLNTNPPVITTSPTSLAPFATTLGSPSSIQSFTVSGRNFDSRSGQVNIVCPPGFEVSIGPSPFSPNPAFAIGVDFDYEIQVRMTGNDIGSFGGDIRLTNSSGSRATVTVNGTVESTNSRPLSVTALSYNCTTGALTFGRTGGDVNRAVEYMAVGVKSYSTNPNGIIDLAKRNDPNSGTIVTLKARYVGDPASEVSRDFNFGAYCSTPQPPTTDFAITGVNTVSCQTVNGGERRLTFTPQYSGLTGPVSFSVVNEMLPTLSAGPYTLRVYTDNPIITLSAQQGSAVARYSYNWLAVCNSPARLSSEESTSRLAVKVLGNPVVGQSAEVEISGVSGQSVQLKLVDLQGKTLHGQSIEKAGSVERVSLPLGNAQGILLLDVSTATQRQQIKLLRP</sequence>
<evidence type="ECO:0008006" key="4">
    <source>
        <dbReference type="Google" id="ProtNLM"/>
    </source>
</evidence>
<accession>A0ABT0HE60</accession>
<proteinExistence type="predicted"/>
<feature type="signal peptide" evidence="1">
    <location>
        <begin position="1"/>
        <end position="26"/>
    </location>
</feature>
<organism evidence="2 3">
    <name type="scientific">Spirosoma liriopis</name>
    <dbReference type="NCBI Taxonomy" id="2937440"/>
    <lineage>
        <taxon>Bacteria</taxon>
        <taxon>Pseudomonadati</taxon>
        <taxon>Bacteroidota</taxon>
        <taxon>Cytophagia</taxon>
        <taxon>Cytophagales</taxon>
        <taxon>Cytophagaceae</taxon>
        <taxon>Spirosoma</taxon>
    </lineage>
</organism>